<dbReference type="EMBL" id="AZCV01000001">
    <property type="protein sequence ID" value="KRK38680.1"/>
    <property type="molecule type" value="Genomic_DNA"/>
</dbReference>
<dbReference type="PANTHER" id="PTHR43479">
    <property type="entry name" value="ACREF/ENVCD OPERON REPRESSOR-RELATED"/>
    <property type="match status" value="1"/>
</dbReference>
<evidence type="ECO:0000313" key="5">
    <source>
        <dbReference type="Proteomes" id="UP000050909"/>
    </source>
</evidence>
<dbReference type="InterPro" id="IPR050624">
    <property type="entry name" value="HTH-type_Tx_Regulator"/>
</dbReference>
<dbReference type="AlphaFoldDB" id="A0A0R1GXH6"/>
<sequence length="214" mass="25173">MPTKTFFGLGEEKRERIVAAATAQFTTKKFSDISINELIKQAGIPRGSFYQYFLSKEDLFFYLAKEKQKELLLLWQKQLQEAHGDLFLAFQTFANKEIDWQINDADQMFFRNMFVFMGDHKASQWFEGDSKPHNHHHFTHFGLDLIDTSKLRVKDESELELLFQIMIGLLVQIGRSKLIDQDNQVDQLNKNFRLKVASLVRWLKYGVLKEESNK</sequence>
<feature type="DNA-binding region" description="H-T-H motif" evidence="2">
    <location>
        <begin position="34"/>
        <end position="53"/>
    </location>
</feature>
<dbReference type="InterPro" id="IPR001647">
    <property type="entry name" value="HTH_TetR"/>
</dbReference>
<evidence type="ECO:0000256" key="2">
    <source>
        <dbReference type="PROSITE-ProRule" id="PRU00335"/>
    </source>
</evidence>
<gene>
    <name evidence="4" type="ORF">FC62_GL000368</name>
</gene>
<keyword evidence="5" id="KW-1185">Reference proteome</keyword>
<dbReference type="InterPro" id="IPR009057">
    <property type="entry name" value="Homeodomain-like_sf"/>
</dbReference>
<keyword evidence="1 2" id="KW-0238">DNA-binding</keyword>
<reference evidence="4 5" key="1">
    <citation type="journal article" date="2015" name="Genome Announc.">
        <title>Expanding the biotechnology potential of lactobacilli through comparative genomics of 213 strains and associated genera.</title>
        <authorList>
            <person name="Sun Z."/>
            <person name="Harris H.M."/>
            <person name="McCann A."/>
            <person name="Guo C."/>
            <person name="Argimon S."/>
            <person name="Zhang W."/>
            <person name="Yang X."/>
            <person name="Jeffery I.B."/>
            <person name="Cooney J.C."/>
            <person name="Kagawa T.F."/>
            <person name="Liu W."/>
            <person name="Song Y."/>
            <person name="Salvetti E."/>
            <person name="Wrobel A."/>
            <person name="Rasinkangas P."/>
            <person name="Parkhill J."/>
            <person name="Rea M.C."/>
            <person name="O'Sullivan O."/>
            <person name="Ritari J."/>
            <person name="Douillard F.P."/>
            <person name="Paul Ross R."/>
            <person name="Yang R."/>
            <person name="Briner A.E."/>
            <person name="Felis G.E."/>
            <person name="de Vos W.M."/>
            <person name="Barrangou R."/>
            <person name="Klaenhammer T.R."/>
            <person name="Caufield P.W."/>
            <person name="Cui Y."/>
            <person name="Zhang H."/>
            <person name="O'Toole P.W."/>
        </authorList>
    </citation>
    <scope>NUCLEOTIDE SEQUENCE [LARGE SCALE GENOMIC DNA]</scope>
    <source>
        <strain evidence="4 5">DSM 20534</strain>
    </source>
</reference>
<protein>
    <recommendedName>
        <fullName evidence="3">HTH tetR-type domain-containing protein</fullName>
    </recommendedName>
</protein>
<evidence type="ECO:0000256" key="1">
    <source>
        <dbReference type="ARBA" id="ARBA00023125"/>
    </source>
</evidence>
<name>A0A0R1GXH6_9LACO</name>
<dbReference type="GO" id="GO:0003677">
    <property type="term" value="F:DNA binding"/>
    <property type="evidence" value="ECO:0007669"/>
    <property type="project" value="UniProtKB-UniRule"/>
</dbReference>
<dbReference type="PATRIC" id="fig|1423722.3.peg.374"/>
<feature type="domain" description="HTH tetR-type" evidence="3">
    <location>
        <begin position="11"/>
        <end position="71"/>
    </location>
</feature>
<dbReference type="Gene3D" id="1.10.357.10">
    <property type="entry name" value="Tetracycline Repressor, domain 2"/>
    <property type="match status" value="1"/>
</dbReference>
<dbReference type="RefSeq" id="WP_054745280.1">
    <property type="nucleotide sequence ID" value="NZ_AZCV01000001.1"/>
</dbReference>
<dbReference type="PRINTS" id="PR00455">
    <property type="entry name" value="HTHTETR"/>
</dbReference>
<evidence type="ECO:0000259" key="3">
    <source>
        <dbReference type="PROSITE" id="PS50977"/>
    </source>
</evidence>
<dbReference type="PANTHER" id="PTHR43479:SF11">
    <property type="entry name" value="ACREF_ENVCD OPERON REPRESSOR-RELATED"/>
    <property type="match status" value="1"/>
</dbReference>
<dbReference type="PROSITE" id="PS50977">
    <property type="entry name" value="HTH_TETR_2"/>
    <property type="match status" value="1"/>
</dbReference>
<dbReference type="Proteomes" id="UP000050909">
    <property type="component" value="Unassembled WGS sequence"/>
</dbReference>
<proteinExistence type="predicted"/>
<dbReference type="Pfam" id="PF17924">
    <property type="entry name" value="TetR_C_19"/>
    <property type="match status" value="1"/>
</dbReference>
<organism evidence="4 5">
    <name type="scientific">Amylolactobacillus amylotrophicus DSM 20534</name>
    <dbReference type="NCBI Taxonomy" id="1423722"/>
    <lineage>
        <taxon>Bacteria</taxon>
        <taxon>Bacillati</taxon>
        <taxon>Bacillota</taxon>
        <taxon>Bacilli</taxon>
        <taxon>Lactobacillales</taxon>
        <taxon>Lactobacillaceae</taxon>
        <taxon>Amylolactobacillus</taxon>
    </lineage>
</organism>
<evidence type="ECO:0000313" key="4">
    <source>
        <dbReference type="EMBL" id="KRK38680.1"/>
    </source>
</evidence>
<comment type="caution">
    <text evidence="4">The sequence shown here is derived from an EMBL/GenBank/DDBJ whole genome shotgun (WGS) entry which is preliminary data.</text>
</comment>
<accession>A0A0R1GXH6</accession>
<dbReference type="Pfam" id="PF00440">
    <property type="entry name" value="TetR_N"/>
    <property type="match status" value="1"/>
</dbReference>
<dbReference type="SUPFAM" id="SSF46689">
    <property type="entry name" value="Homeodomain-like"/>
    <property type="match status" value="1"/>
</dbReference>